<dbReference type="Proteomes" id="UP001549204">
    <property type="component" value="Unassembled WGS sequence"/>
</dbReference>
<evidence type="ECO:0000259" key="3">
    <source>
        <dbReference type="Pfam" id="PF04412"/>
    </source>
</evidence>
<keyword evidence="2" id="KW-0456">Lyase</keyword>
<reference evidence="4 5" key="1">
    <citation type="submission" date="2024-06" db="EMBL/GenBank/DDBJ databases">
        <title>Genomic Encyclopedia of Type Strains, Phase IV (KMG-IV): sequencing the most valuable type-strain genomes for metagenomic binning, comparative biology and taxonomic classification.</title>
        <authorList>
            <person name="Goeker M."/>
        </authorList>
    </citation>
    <scope>NUCLEOTIDE SEQUENCE [LARGE SCALE GENOMIC DNA]</scope>
    <source>
        <strain evidence="4 5">DSM 100022</strain>
    </source>
</reference>
<dbReference type="PANTHER" id="PTHR36577:SF3">
    <property type="entry name" value="DUF521 DOMAIN PROTEIN (AFU_ORTHOLOGUE AFUA_6G00490)"/>
    <property type="match status" value="1"/>
</dbReference>
<proteinExistence type="predicted"/>
<dbReference type="Pfam" id="PF04412">
    <property type="entry name" value="AcnX"/>
    <property type="match status" value="1"/>
</dbReference>
<protein>
    <submittedName>
        <fullName evidence="4">Aconitase</fullName>
    </submittedName>
</protein>
<dbReference type="InterPro" id="IPR007506">
    <property type="entry name" value="PMDh-L-like_dom"/>
</dbReference>
<accession>A0ABV2GHC4</accession>
<gene>
    <name evidence="4" type="ORF">ABID19_000710</name>
</gene>
<sequence>MTLELGTGDQSMLDGEHGPAVAAAMKILIAFSKAVGARELLDIAGAHIDGCLYHGQASLDFVERLVEGGGQVRVPTTLNVGSFDLIPDW</sequence>
<keyword evidence="1" id="KW-0408">Iron</keyword>
<organism evidence="4 5">
    <name type="scientific">Mesorhizobium robiniae</name>
    <dbReference type="NCBI Taxonomy" id="559315"/>
    <lineage>
        <taxon>Bacteria</taxon>
        <taxon>Pseudomonadati</taxon>
        <taxon>Pseudomonadota</taxon>
        <taxon>Alphaproteobacteria</taxon>
        <taxon>Hyphomicrobiales</taxon>
        <taxon>Phyllobacteriaceae</taxon>
        <taxon>Mesorhizobium</taxon>
    </lineage>
</organism>
<name>A0ABV2GHC4_9HYPH</name>
<evidence type="ECO:0000313" key="4">
    <source>
        <dbReference type="EMBL" id="MET3577695.1"/>
    </source>
</evidence>
<evidence type="ECO:0000256" key="2">
    <source>
        <dbReference type="ARBA" id="ARBA00023239"/>
    </source>
</evidence>
<dbReference type="EMBL" id="JBEPMC010000001">
    <property type="protein sequence ID" value="MET3577695.1"/>
    <property type="molecule type" value="Genomic_DNA"/>
</dbReference>
<evidence type="ECO:0000256" key="1">
    <source>
        <dbReference type="ARBA" id="ARBA00023004"/>
    </source>
</evidence>
<feature type="domain" description="Phosphomevalonate dehydratase large subunit-like" evidence="3">
    <location>
        <begin position="4"/>
        <end position="85"/>
    </location>
</feature>
<comment type="caution">
    <text evidence="4">The sequence shown here is derived from an EMBL/GenBank/DDBJ whole genome shotgun (WGS) entry which is preliminary data.</text>
</comment>
<evidence type="ECO:0000313" key="5">
    <source>
        <dbReference type="Proteomes" id="UP001549204"/>
    </source>
</evidence>
<dbReference type="PANTHER" id="PTHR36577">
    <property type="entry name" value="DUF521 DOMAIN PROTEIN (AFU_ORTHOLOGUE AFUA_6G00490)"/>
    <property type="match status" value="1"/>
</dbReference>
<keyword evidence="5" id="KW-1185">Reference proteome</keyword>